<evidence type="ECO:0000256" key="2">
    <source>
        <dbReference type="ARBA" id="ARBA00022741"/>
    </source>
</evidence>
<dbReference type="HAMAP" id="MF_00944">
    <property type="entry name" value="YchF_OLA1_ATPase"/>
    <property type="match status" value="1"/>
</dbReference>
<keyword evidence="8" id="KW-1185">Reference proteome</keyword>
<dbReference type="SUPFAM" id="SSF81271">
    <property type="entry name" value="TGS-like"/>
    <property type="match status" value="1"/>
</dbReference>
<evidence type="ECO:0000256" key="1">
    <source>
        <dbReference type="ARBA" id="ARBA00022723"/>
    </source>
</evidence>
<dbReference type="InterPro" id="IPR023192">
    <property type="entry name" value="TGS-like_dom_sf"/>
</dbReference>
<evidence type="ECO:0000259" key="6">
    <source>
        <dbReference type="PROSITE" id="PS51710"/>
    </source>
</evidence>
<protein>
    <recommendedName>
        <fullName evidence="5">Ribosome-binding ATPase YchF</fullName>
    </recommendedName>
</protein>
<dbReference type="InterPro" id="IPR031167">
    <property type="entry name" value="G_OBG"/>
</dbReference>
<evidence type="ECO:0000313" key="7">
    <source>
        <dbReference type="EMBL" id="WNM59948.1"/>
    </source>
</evidence>
<organism evidence="7 8">
    <name type="scientific">Candidatus Nitrospira allomarina</name>
    <dbReference type="NCBI Taxonomy" id="3020900"/>
    <lineage>
        <taxon>Bacteria</taxon>
        <taxon>Pseudomonadati</taxon>
        <taxon>Nitrospirota</taxon>
        <taxon>Nitrospiria</taxon>
        <taxon>Nitrospirales</taxon>
        <taxon>Nitrospiraceae</taxon>
        <taxon>Nitrospira</taxon>
    </lineage>
</organism>
<dbReference type="PANTHER" id="PTHR23305:SF18">
    <property type="entry name" value="OBG-TYPE G DOMAIN-CONTAINING PROTEIN"/>
    <property type="match status" value="1"/>
</dbReference>
<feature type="binding site" evidence="5">
    <location>
        <begin position="10"/>
        <end position="15"/>
    </location>
    <ligand>
        <name>ATP</name>
        <dbReference type="ChEBI" id="CHEBI:30616"/>
    </ligand>
</feature>
<dbReference type="InterPro" id="IPR041706">
    <property type="entry name" value="YchF_N"/>
</dbReference>
<dbReference type="InterPro" id="IPR004396">
    <property type="entry name" value="ATPase_YchF/OLA1"/>
</dbReference>
<dbReference type="InterPro" id="IPR006073">
    <property type="entry name" value="GTP-bd"/>
</dbReference>
<dbReference type="InterPro" id="IPR012675">
    <property type="entry name" value="Beta-grasp_dom_sf"/>
</dbReference>
<comment type="function">
    <text evidence="5">ATPase that binds to both the 70S ribosome and the 50S ribosomal subunit in a nucleotide-independent manner.</text>
</comment>
<accession>A0AA96GDS0</accession>
<dbReference type="InterPro" id="IPR013029">
    <property type="entry name" value="YchF_C"/>
</dbReference>
<evidence type="ECO:0000256" key="5">
    <source>
        <dbReference type="HAMAP-Rule" id="MF_00944"/>
    </source>
</evidence>
<evidence type="ECO:0000256" key="4">
    <source>
        <dbReference type="ARBA" id="ARBA00022842"/>
    </source>
</evidence>
<name>A0AA96GDS0_9BACT</name>
<dbReference type="AlphaFoldDB" id="A0AA96GDS0"/>
<dbReference type="PANTHER" id="PTHR23305">
    <property type="entry name" value="OBG GTPASE FAMILY"/>
    <property type="match status" value="1"/>
</dbReference>
<dbReference type="InterPro" id="IPR027417">
    <property type="entry name" value="P-loop_NTPase"/>
</dbReference>
<dbReference type="FunFam" id="3.10.20.30:FF:000001">
    <property type="entry name" value="Ribosome-binding ATPase YchF"/>
    <property type="match status" value="1"/>
</dbReference>
<dbReference type="Pfam" id="PF06071">
    <property type="entry name" value="YchF-GTPase_C"/>
    <property type="match status" value="1"/>
</dbReference>
<dbReference type="RefSeq" id="WP_312646847.1">
    <property type="nucleotide sequence ID" value="NZ_CP116967.1"/>
</dbReference>
<reference evidence="7 8" key="1">
    <citation type="submission" date="2023-01" db="EMBL/GenBank/DDBJ databases">
        <title>Cultivation and genomic characterization of new, ubiquitous marine nitrite-oxidizing bacteria from the Nitrospirales.</title>
        <authorList>
            <person name="Mueller A.J."/>
            <person name="Daebeler A."/>
            <person name="Herbold C.W."/>
            <person name="Kirkegaard R.H."/>
            <person name="Daims H."/>
        </authorList>
    </citation>
    <scope>NUCLEOTIDE SEQUENCE [LARGE SCALE GENOMIC DNA]</scope>
    <source>
        <strain evidence="7 8">VA</strain>
    </source>
</reference>
<dbReference type="NCBIfam" id="TIGR00092">
    <property type="entry name" value="redox-regulated ATPase YchF"/>
    <property type="match status" value="1"/>
</dbReference>
<gene>
    <name evidence="5 7" type="primary">ychF</name>
    <name evidence="7" type="ORF">PP769_09375</name>
</gene>
<keyword evidence="3 5" id="KW-0067">ATP-binding</keyword>
<dbReference type="GO" id="GO:0005737">
    <property type="term" value="C:cytoplasm"/>
    <property type="evidence" value="ECO:0007669"/>
    <property type="project" value="TreeGrafter"/>
</dbReference>
<dbReference type="Gene3D" id="1.10.150.300">
    <property type="entry name" value="TGS-like domain"/>
    <property type="match status" value="1"/>
</dbReference>
<proteinExistence type="inferred from homology"/>
<dbReference type="Gene3D" id="3.40.50.300">
    <property type="entry name" value="P-loop containing nucleotide triphosphate hydrolases"/>
    <property type="match status" value="1"/>
</dbReference>
<dbReference type="Proteomes" id="UP001302719">
    <property type="component" value="Chromosome"/>
</dbReference>
<dbReference type="InterPro" id="IPR012676">
    <property type="entry name" value="TGS-like"/>
</dbReference>
<dbReference type="GO" id="GO:0005525">
    <property type="term" value="F:GTP binding"/>
    <property type="evidence" value="ECO:0007669"/>
    <property type="project" value="InterPro"/>
</dbReference>
<dbReference type="GO" id="GO:0005524">
    <property type="term" value="F:ATP binding"/>
    <property type="evidence" value="ECO:0007669"/>
    <property type="project" value="UniProtKB-UniRule"/>
</dbReference>
<dbReference type="GO" id="GO:0016887">
    <property type="term" value="F:ATP hydrolysis activity"/>
    <property type="evidence" value="ECO:0007669"/>
    <property type="project" value="UniProtKB-UniRule"/>
</dbReference>
<dbReference type="GO" id="GO:0043023">
    <property type="term" value="F:ribosomal large subunit binding"/>
    <property type="evidence" value="ECO:0007669"/>
    <property type="project" value="UniProtKB-UniRule"/>
</dbReference>
<dbReference type="SUPFAM" id="SSF52540">
    <property type="entry name" value="P-loop containing nucleoside triphosphate hydrolases"/>
    <property type="match status" value="1"/>
</dbReference>
<sequence length="356" mass="38552">MEIGIVGLPNVGKSTIFNALTSGNAAASNYPFTTIEPNVGVVAVPDARLGRLTELVKPKKTVPTSCRFVDIAGLVKGASQGEGLGNKFLANIREVDAILHMVRLFQDPDVVHTMGGVDYRRDIEVIETELMLADLDSLTKQYDKVAAKARSGDKASKEALVVLDILKNGLEAGKPARALGLEPEVLKNFFLLTTMPVLYVGNTDENPDPATLADFHAFAKERGSESVVICGKLESEIAQLSGEDREIFMKDLGMEQSGLEKVVVAAYKTLGLCSFLTSGVQEVRAWTIPIGAKAPQAAGVIHTDFEKGFIKADIYAFADIDRYKSEAALREKGLIRSEGKDYIVKDGDVCHFKFNV</sequence>
<dbReference type="PIRSF" id="PIRSF006641">
    <property type="entry name" value="CHP00092"/>
    <property type="match status" value="1"/>
</dbReference>
<keyword evidence="2 5" id="KW-0547">Nucleotide-binding</keyword>
<dbReference type="Gene3D" id="3.10.20.30">
    <property type="match status" value="1"/>
</dbReference>
<dbReference type="PRINTS" id="PR00326">
    <property type="entry name" value="GTP1OBG"/>
</dbReference>
<feature type="domain" description="OBG-type G" evidence="6">
    <location>
        <begin position="1"/>
        <end position="249"/>
    </location>
</feature>
<keyword evidence="1" id="KW-0479">Metal-binding</keyword>
<evidence type="ECO:0000256" key="3">
    <source>
        <dbReference type="ARBA" id="ARBA00022840"/>
    </source>
</evidence>
<comment type="similarity">
    <text evidence="5">Belongs to the TRAFAC class OBG-HflX-like GTPase superfamily. OBG GTPase family. YchF/OLA1 subfamily.</text>
</comment>
<dbReference type="KEGG" id="nall:PP769_09375"/>
<evidence type="ECO:0000313" key="8">
    <source>
        <dbReference type="Proteomes" id="UP001302719"/>
    </source>
</evidence>
<dbReference type="CDD" id="cd04867">
    <property type="entry name" value="TGS_YchF_OLA1"/>
    <property type="match status" value="1"/>
</dbReference>
<dbReference type="CDD" id="cd01900">
    <property type="entry name" value="YchF"/>
    <property type="match status" value="1"/>
</dbReference>
<dbReference type="PROSITE" id="PS51710">
    <property type="entry name" value="G_OBG"/>
    <property type="match status" value="1"/>
</dbReference>
<dbReference type="GO" id="GO:0046872">
    <property type="term" value="F:metal ion binding"/>
    <property type="evidence" value="ECO:0007669"/>
    <property type="project" value="UniProtKB-KW"/>
</dbReference>
<dbReference type="Pfam" id="PF01926">
    <property type="entry name" value="MMR_HSR1"/>
    <property type="match status" value="1"/>
</dbReference>
<keyword evidence="4" id="KW-0460">Magnesium</keyword>
<dbReference type="EMBL" id="CP116967">
    <property type="protein sequence ID" value="WNM59948.1"/>
    <property type="molecule type" value="Genomic_DNA"/>
</dbReference>